<dbReference type="PANTHER" id="PTHR43350">
    <property type="entry name" value="NAD-DEPENDENT ALCOHOL DEHYDROGENASE"/>
    <property type="match status" value="1"/>
</dbReference>
<dbReference type="GO" id="GO:1902012">
    <property type="term" value="P:poly(ribitol phosphate) teichoic acid biosynthetic process"/>
    <property type="evidence" value="ECO:0007669"/>
    <property type="project" value="UniProtKB-UniRule"/>
</dbReference>
<dbReference type="HAMAP" id="MF_02069">
    <property type="entry name" value="TarJ"/>
    <property type="match status" value="1"/>
</dbReference>
<dbReference type="OrthoDB" id="1700359at2"/>
<dbReference type="InterPro" id="IPR011032">
    <property type="entry name" value="GroES-like_sf"/>
</dbReference>
<evidence type="ECO:0000313" key="12">
    <source>
        <dbReference type="Proteomes" id="UP000182818"/>
    </source>
</evidence>
<evidence type="ECO:0000259" key="8">
    <source>
        <dbReference type="Pfam" id="PF08240"/>
    </source>
</evidence>
<feature type="domain" description="Alcohol dehydrogenase-like N-terminal" evidence="8">
    <location>
        <begin position="25"/>
        <end position="133"/>
    </location>
</feature>
<keyword evidence="6" id="KW-0961">Cell wall biogenesis/degradation</keyword>
<feature type="domain" description="Alcohol dehydrogenase-like C-terminal" evidence="7">
    <location>
        <begin position="222"/>
        <end position="295"/>
    </location>
</feature>
<organism evidence="9 11">
    <name type="scientific">Pediococcus ethanolidurans</name>
    <dbReference type="NCBI Taxonomy" id="319653"/>
    <lineage>
        <taxon>Bacteria</taxon>
        <taxon>Bacillati</taxon>
        <taxon>Bacillota</taxon>
        <taxon>Bacilli</taxon>
        <taxon>Lactobacillales</taxon>
        <taxon>Lactobacillaceae</taxon>
        <taxon>Pediococcus</taxon>
    </lineage>
</organism>
<dbReference type="PANTHER" id="PTHR43350:SF19">
    <property type="entry name" value="D-GULOSIDE 3-DEHYDROGENASE"/>
    <property type="match status" value="1"/>
</dbReference>
<dbReference type="EC" id="1.1.1.405" evidence="6"/>
<dbReference type="Gene3D" id="3.90.180.10">
    <property type="entry name" value="Medium-chain alcohol dehydrogenases, catalytic domain"/>
    <property type="match status" value="1"/>
</dbReference>
<feature type="binding site" evidence="6">
    <location>
        <position position="38"/>
    </location>
    <ligand>
        <name>Zn(2+)</name>
        <dbReference type="ChEBI" id="CHEBI:29105"/>
        <note>catalytic</note>
    </ligand>
</feature>
<name>A0A0R2JYH4_9LACO</name>
<comment type="cofactor">
    <cofactor evidence="1 6">
        <name>Zn(2+)</name>
        <dbReference type="ChEBI" id="CHEBI:29105"/>
    </cofactor>
</comment>
<dbReference type="Pfam" id="PF08240">
    <property type="entry name" value="ADH_N"/>
    <property type="match status" value="1"/>
</dbReference>
<reference evidence="9 11" key="1">
    <citation type="journal article" date="2015" name="Genome Announc.">
        <title>Expanding the biotechnology potential of lactobacilli through comparative genomics of 213 strains and associated genera.</title>
        <authorList>
            <person name="Sun Z."/>
            <person name="Harris H.M."/>
            <person name="McCann A."/>
            <person name="Guo C."/>
            <person name="Argimon S."/>
            <person name="Zhang W."/>
            <person name="Yang X."/>
            <person name="Jeffery I.B."/>
            <person name="Cooney J.C."/>
            <person name="Kagawa T.F."/>
            <person name="Liu W."/>
            <person name="Song Y."/>
            <person name="Salvetti E."/>
            <person name="Wrobel A."/>
            <person name="Rasinkangas P."/>
            <person name="Parkhill J."/>
            <person name="Rea M.C."/>
            <person name="O'Sullivan O."/>
            <person name="Ritari J."/>
            <person name="Douillard F.P."/>
            <person name="Paul Ross R."/>
            <person name="Yang R."/>
            <person name="Briner A.E."/>
            <person name="Felis G.E."/>
            <person name="de Vos W.M."/>
            <person name="Barrangou R."/>
            <person name="Klaenhammer T.R."/>
            <person name="Caufield P.W."/>
            <person name="Cui Y."/>
            <person name="Zhang H."/>
            <person name="O'Toole P.W."/>
        </authorList>
    </citation>
    <scope>NUCLEOTIDE SEQUENCE [LARGE SCALE GENOMIC DNA]</scope>
    <source>
        <strain evidence="9 11">DSM 22301</strain>
    </source>
</reference>
<dbReference type="AlphaFoldDB" id="A0A0R2JYH4"/>
<keyword evidence="6" id="KW-0777">Teichoic acid biosynthesis</keyword>
<comment type="pathway">
    <text evidence="6">Cell wall biogenesis; poly(ribitol phosphate) teichoic acid biosynthesis.</text>
</comment>
<dbReference type="Proteomes" id="UP000182818">
    <property type="component" value="Unassembled WGS sequence"/>
</dbReference>
<dbReference type="SUPFAM" id="SSF51735">
    <property type="entry name" value="NAD(P)-binding Rossmann-fold domains"/>
    <property type="match status" value="1"/>
</dbReference>
<dbReference type="SUPFAM" id="SSF50129">
    <property type="entry name" value="GroES-like"/>
    <property type="match status" value="1"/>
</dbReference>
<evidence type="ECO:0000256" key="4">
    <source>
        <dbReference type="ARBA" id="ARBA00022833"/>
    </source>
</evidence>
<dbReference type="GO" id="GO:0071555">
    <property type="term" value="P:cell wall organization"/>
    <property type="evidence" value="ECO:0007669"/>
    <property type="project" value="UniProtKB-KW"/>
</dbReference>
<dbReference type="InterPro" id="IPR013149">
    <property type="entry name" value="ADH-like_C"/>
</dbReference>
<dbReference type="Proteomes" id="UP000051749">
    <property type="component" value="Unassembled WGS sequence"/>
</dbReference>
<sequence length="341" mass="38424">MLNQVYRLVSTRQFESQTIDENLTSNEIIVRPTYLSICKADQRYFSGNRSQAVLNKKLPMALIHEAIGTVVYDPQNKFSAGETVAMIPNTPSHQSPIVKENYLTNNHFRSSGYDGFMQEYVFLRHDRVIKIPQDFEPNMAAFTEMISVGVQALTNLKETMDADQDIIGIWGDGNLGYIIASLAKSFFPESKLIIFGRHQYKLDYFSFADETYLVSDIPPELKVSHALECTGGSGSQIAVDQIINHIRPMGTIMLLGVSENPIEINTRLVLERGLTLRGSSRSSREDFEGAINILAKDCKTRERLCNLIGETQKVSSIKEVVSFFEKDSTSSWGKGVMRWEI</sequence>
<dbReference type="Pfam" id="PF00107">
    <property type="entry name" value="ADH_zinc_N"/>
    <property type="match status" value="1"/>
</dbReference>
<protein>
    <recommendedName>
        <fullName evidence="6">Ribulose-5-phosphate reductase</fullName>
        <shortName evidence="6">Ribulose-5-P reductase</shortName>
        <ecNumber evidence="6">1.1.1.405</ecNumber>
    </recommendedName>
    <alternativeName>
        <fullName evidence="6">Ribitol-5-phosphate dehydrogenase</fullName>
    </alternativeName>
</protein>
<feature type="binding site" evidence="6">
    <location>
        <position position="64"/>
    </location>
    <ligand>
        <name>Zn(2+)</name>
        <dbReference type="ChEBI" id="CHEBI:29105"/>
        <note>catalytic</note>
    </ligand>
</feature>
<comment type="similarity">
    <text evidence="2 6">Belongs to the zinc-containing alcohol dehydrogenase family.</text>
</comment>
<keyword evidence="3 6" id="KW-0479">Metal-binding</keyword>
<comment type="function">
    <text evidence="6">Catalyzes the NADPH dependent reduction of D-ribulose 5-phosphate to D-ribitol 5-phosphate.</text>
</comment>
<dbReference type="PATRIC" id="fig|319653.3.peg.360"/>
<gene>
    <name evidence="6" type="primary">tarJ</name>
    <name evidence="9" type="ORF">IV87_GL000351</name>
    <name evidence="10" type="ORF">SAMN04487973_10949</name>
</gene>
<dbReference type="CDD" id="cd08237">
    <property type="entry name" value="ribitol-5-phosphate_DH"/>
    <property type="match status" value="1"/>
</dbReference>
<feature type="binding site" evidence="6">
    <location>
        <position position="144"/>
    </location>
    <ligand>
        <name>Zn(2+)</name>
        <dbReference type="ChEBI" id="CHEBI:29105"/>
        <note>catalytic</note>
    </ligand>
</feature>
<dbReference type="UniPathway" id="UPA00790"/>
<dbReference type="GeneID" id="76043729"/>
<dbReference type="GO" id="GO:0050256">
    <property type="term" value="F:ribitol-5-phosphate 2-dehydrogenase [NAD(P)+] activity"/>
    <property type="evidence" value="ECO:0007669"/>
    <property type="project" value="UniProtKB-UniRule"/>
</dbReference>
<evidence type="ECO:0000313" key="11">
    <source>
        <dbReference type="Proteomes" id="UP000051749"/>
    </source>
</evidence>
<dbReference type="RefSeq" id="WP_057806489.1">
    <property type="nucleotide sequence ID" value="NZ_BJYP01000023.1"/>
</dbReference>
<evidence type="ECO:0000256" key="1">
    <source>
        <dbReference type="ARBA" id="ARBA00001947"/>
    </source>
</evidence>
<keyword evidence="4 6" id="KW-0862">Zinc</keyword>
<accession>A0A0R2JYH4</accession>
<keyword evidence="5 6" id="KW-0560">Oxidoreductase</keyword>
<dbReference type="EMBL" id="FOGK01000009">
    <property type="protein sequence ID" value="SER55649.1"/>
    <property type="molecule type" value="Genomic_DNA"/>
</dbReference>
<evidence type="ECO:0000256" key="2">
    <source>
        <dbReference type="ARBA" id="ARBA00008072"/>
    </source>
</evidence>
<feature type="binding site" evidence="6">
    <location>
        <position position="65"/>
    </location>
    <ligand>
        <name>Zn(2+)</name>
        <dbReference type="ChEBI" id="CHEBI:29105"/>
        <note>catalytic</note>
    </ligand>
</feature>
<evidence type="ECO:0000256" key="3">
    <source>
        <dbReference type="ARBA" id="ARBA00022723"/>
    </source>
</evidence>
<comment type="caution">
    <text evidence="9">The sequence shown here is derived from an EMBL/GenBank/DDBJ whole genome shotgun (WGS) entry which is preliminary data.</text>
</comment>
<evidence type="ECO:0000313" key="10">
    <source>
        <dbReference type="EMBL" id="SER55649.1"/>
    </source>
</evidence>
<proteinExistence type="inferred from homology"/>
<keyword evidence="6" id="KW-0521">NADP</keyword>
<dbReference type="InterPro" id="IPR036291">
    <property type="entry name" value="NAD(P)-bd_dom_sf"/>
</dbReference>
<dbReference type="EMBL" id="JQBY01000012">
    <property type="protein sequence ID" value="KRN82270.1"/>
    <property type="molecule type" value="Genomic_DNA"/>
</dbReference>
<dbReference type="InterPro" id="IPR013154">
    <property type="entry name" value="ADH-like_N"/>
</dbReference>
<dbReference type="STRING" id="319653.SAMN04487973_10949"/>
<evidence type="ECO:0000313" key="9">
    <source>
        <dbReference type="EMBL" id="KRN82270.1"/>
    </source>
</evidence>
<reference evidence="10 12" key="2">
    <citation type="submission" date="2016-10" db="EMBL/GenBank/DDBJ databases">
        <authorList>
            <person name="Varghese N."/>
            <person name="Submissions S."/>
        </authorList>
    </citation>
    <scope>NUCLEOTIDE SEQUENCE [LARGE SCALE GENOMIC DNA]</scope>
    <source>
        <strain evidence="10 12">CGMCC 1.3889</strain>
    </source>
</reference>
<evidence type="ECO:0000256" key="6">
    <source>
        <dbReference type="HAMAP-Rule" id="MF_02069"/>
    </source>
</evidence>
<keyword evidence="12" id="KW-1185">Reference proteome</keyword>
<dbReference type="GO" id="GO:0008270">
    <property type="term" value="F:zinc ion binding"/>
    <property type="evidence" value="ECO:0007669"/>
    <property type="project" value="UniProtKB-UniRule"/>
</dbReference>
<comment type="catalytic activity">
    <reaction evidence="6">
        <text>D-ribitol 5-phosphate + NADP(+) = D-ribulose 5-phosphate + NADPH + H(+)</text>
        <dbReference type="Rhea" id="RHEA:19921"/>
        <dbReference type="ChEBI" id="CHEBI:15378"/>
        <dbReference type="ChEBI" id="CHEBI:57695"/>
        <dbReference type="ChEBI" id="CHEBI:57783"/>
        <dbReference type="ChEBI" id="CHEBI:58121"/>
        <dbReference type="ChEBI" id="CHEBI:58349"/>
        <dbReference type="EC" id="1.1.1.405"/>
    </reaction>
</comment>
<evidence type="ECO:0000256" key="5">
    <source>
        <dbReference type="ARBA" id="ARBA00023002"/>
    </source>
</evidence>
<dbReference type="InterPro" id="IPR034710">
    <property type="entry name" value="TarJ"/>
</dbReference>
<dbReference type="Gene3D" id="3.40.50.720">
    <property type="entry name" value="NAD(P)-binding Rossmann-like Domain"/>
    <property type="match status" value="1"/>
</dbReference>
<evidence type="ECO:0000259" key="7">
    <source>
        <dbReference type="Pfam" id="PF00107"/>
    </source>
</evidence>